<dbReference type="Proteomes" id="UP000054843">
    <property type="component" value="Unassembled WGS sequence"/>
</dbReference>
<comment type="caution">
    <text evidence="2">The sequence shown here is derived from an EMBL/GenBank/DDBJ whole genome shotgun (WGS) entry which is preliminary data.</text>
</comment>
<reference evidence="2 3" key="1">
    <citation type="submission" date="2015-01" db="EMBL/GenBank/DDBJ databases">
        <title>Evolution of Trichinella species and genotypes.</title>
        <authorList>
            <person name="Korhonen P.K."/>
            <person name="Edoardo P."/>
            <person name="Giuseppe L.R."/>
            <person name="Gasser R.B."/>
        </authorList>
    </citation>
    <scope>NUCLEOTIDE SEQUENCE [LARGE SCALE GENOMIC DNA]</scope>
    <source>
        <strain evidence="2">ISS1980</strain>
    </source>
</reference>
<feature type="transmembrane region" description="Helical" evidence="1">
    <location>
        <begin position="12"/>
        <end position="35"/>
    </location>
</feature>
<gene>
    <name evidence="2" type="ORF">T10_11660</name>
</gene>
<dbReference type="OrthoDB" id="6154864at2759"/>
<evidence type="ECO:0000313" key="2">
    <source>
        <dbReference type="EMBL" id="KRZ70451.1"/>
    </source>
</evidence>
<keyword evidence="3" id="KW-1185">Reference proteome</keyword>
<evidence type="ECO:0000256" key="1">
    <source>
        <dbReference type="SAM" id="Phobius"/>
    </source>
</evidence>
<protein>
    <submittedName>
        <fullName evidence="2">Uncharacterized protein</fullName>
    </submittedName>
</protein>
<keyword evidence="1" id="KW-0472">Membrane</keyword>
<accession>A0A0V1MFU0</accession>
<evidence type="ECO:0000313" key="3">
    <source>
        <dbReference type="Proteomes" id="UP000054843"/>
    </source>
</evidence>
<keyword evidence="1" id="KW-0812">Transmembrane</keyword>
<dbReference type="AlphaFoldDB" id="A0A0V1MFU0"/>
<organism evidence="2 3">
    <name type="scientific">Trichinella papuae</name>
    <dbReference type="NCBI Taxonomy" id="268474"/>
    <lineage>
        <taxon>Eukaryota</taxon>
        <taxon>Metazoa</taxon>
        <taxon>Ecdysozoa</taxon>
        <taxon>Nematoda</taxon>
        <taxon>Enoplea</taxon>
        <taxon>Dorylaimia</taxon>
        <taxon>Trichinellida</taxon>
        <taxon>Trichinellidae</taxon>
        <taxon>Trichinella</taxon>
    </lineage>
</organism>
<proteinExistence type="predicted"/>
<keyword evidence="1" id="KW-1133">Transmembrane helix</keyword>
<name>A0A0V1MFU0_9BILA</name>
<dbReference type="EMBL" id="JYDO01000114">
    <property type="protein sequence ID" value="KRZ70451.1"/>
    <property type="molecule type" value="Genomic_DNA"/>
</dbReference>
<sequence>MTSVEVQYMMKFTTATLSFSVLDFILILFICYLMVDDLHLAGLNIHQLVLRSAPHAENCIPDNSILSKMEKKNDAEEMKPISQIYSEEANSASVDLETAWQFPTYKNVKTAMYIRWAKRFPLLPATHQQLEIPPHWRVTKSGRQFLLYNNVYNCITRVIV</sequence>